<name>A0A345PE76_9BACI</name>
<dbReference type="EMBL" id="CP024848">
    <property type="protein sequence ID" value="AXI08306.1"/>
    <property type="molecule type" value="Genomic_DNA"/>
</dbReference>
<organism evidence="1 2">
    <name type="scientific">Oceanobacillus zhaokaii</name>
    <dbReference type="NCBI Taxonomy" id="2052660"/>
    <lineage>
        <taxon>Bacteria</taxon>
        <taxon>Bacillati</taxon>
        <taxon>Bacillota</taxon>
        <taxon>Bacilli</taxon>
        <taxon>Bacillales</taxon>
        <taxon>Bacillaceae</taxon>
        <taxon>Oceanobacillus</taxon>
    </lineage>
</organism>
<protein>
    <recommendedName>
        <fullName evidence="3">WYL domain-containing protein</fullName>
    </recommendedName>
</protein>
<dbReference type="Proteomes" id="UP000253908">
    <property type="component" value="Chromosome"/>
</dbReference>
<proteinExistence type="predicted"/>
<gene>
    <name evidence="1" type="ORF">CUC15_04880</name>
</gene>
<dbReference type="KEGG" id="ocn:CUC15_04880"/>
<dbReference type="AlphaFoldDB" id="A0A345PE76"/>
<dbReference type="OrthoDB" id="2112405at2"/>
<evidence type="ECO:0008006" key="3">
    <source>
        <dbReference type="Google" id="ProtNLM"/>
    </source>
</evidence>
<accession>A0A345PE76</accession>
<keyword evidence="2" id="KW-1185">Reference proteome</keyword>
<evidence type="ECO:0000313" key="2">
    <source>
        <dbReference type="Proteomes" id="UP000253908"/>
    </source>
</evidence>
<reference evidence="2" key="1">
    <citation type="submission" date="2017-11" db="EMBL/GenBank/DDBJ databases">
        <authorList>
            <person name="Zhu W."/>
        </authorList>
    </citation>
    <scope>NUCLEOTIDE SEQUENCE [LARGE SCALE GENOMIC DNA]</scope>
    <source>
        <strain evidence="2">160</strain>
    </source>
</reference>
<dbReference type="RefSeq" id="WP_114915600.1">
    <property type="nucleotide sequence ID" value="NZ_CP024848.1"/>
</dbReference>
<sequence>MKGLILRSMENKEKIVIFYIDQNNSVTKRIVKVVSTNGKLIAAYCYWRKQIRTFKLENILSAEPIRKRVGA</sequence>
<evidence type="ECO:0000313" key="1">
    <source>
        <dbReference type="EMBL" id="AXI08306.1"/>
    </source>
</evidence>